<reference evidence="1" key="1">
    <citation type="submission" date="2023-07" db="EMBL/GenBank/DDBJ databases">
        <title>Genome content predicts the carbon catabolic preferences of heterotrophic bacteria.</title>
        <authorList>
            <person name="Gralka M."/>
        </authorList>
    </citation>
    <scope>NUCLEOTIDE SEQUENCE</scope>
    <source>
        <strain evidence="1">I3M17_2</strain>
    </source>
</reference>
<accession>A0AAW7X7E7</accession>
<dbReference type="Proteomes" id="UP001169760">
    <property type="component" value="Unassembled WGS sequence"/>
</dbReference>
<comment type="caution">
    <text evidence="1">The sequence shown here is derived from an EMBL/GenBank/DDBJ whole genome shotgun (WGS) entry which is preliminary data.</text>
</comment>
<sequence length="471" mass="51774">MNNHTSTTSDAQIAAVIATHRFGLGPKPGELRAAQTNPKEWLKAQIGTRVFNNPQQPLPTSSDLMLVYYQFRQTKKQLDEAEASGKKILKQAQLELFAEKNKPVRHFENFINDSLNQAAMANNSFAWRLLDFFSNHFSVSANNGGMKFLAPTLEREAIAPHLFGKFADMLVAVESHPAMLVYLNNEKSFGPNSTAGKRSEKRNKKLGLNENLAREILELHTLGVNGGYTQADVIELAKAITGWSIHLARDKSTAPGFVFRTNTHEPGARSILGKTYPASGLAQGQSVLRDLAVHPATAKHLAFKLARHFVSDTPPASLVATLEKTWLTSGGDLTRVMHALVDAQEAWLPEKQKLKTPREFLLSASRASEYAKWQKHQAINALTELGQQPFNAGSPAGYGDTAAAWNGADALRAKIEFSATAAKRINTPAKTLIELCFGDTLSPLSRQSILRAESQAQARALLFLSPEFIRR</sequence>
<dbReference type="RefSeq" id="WP_216063212.1">
    <property type="nucleotide sequence ID" value="NZ_JAHKPP010000009.1"/>
</dbReference>
<evidence type="ECO:0000313" key="1">
    <source>
        <dbReference type="EMBL" id="MDO6422397.1"/>
    </source>
</evidence>
<dbReference type="AlphaFoldDB" id="A0AAW7X7E7"/>
<name>A0AAW7X7E7_9GAMM</name>
<dbReference type="EMBL" id="JAUOPB010000005">
    <property type="protein sequence ID" value="MDO6422397.1"/>
    <property type="molecule type" value="Genomic_DNA"/>
</dbReference>
<organism evidence="1 2">
    <name type="scientific">Saccharophagus degradans</name>
    <dbReference type="NCBI Taxonomy" id="86304"/>
    <lineage>
        <taxon>Bacteria</taxon>
        <taxon>Pseudomonadati</taxon>
        <taxon>Pseudomonadota</taxon>
        <taxon>Gammaproteobacteria</taxon>
        <taxon>Cellvibrionales</taxon>
        <taxon>Cellvibrionaceae</taxon>
        <taxon>Saccharophagus</taxon>
    </lineage>
</organism>
<dbReference type="InterPro" id="IPR014917">
    <property type="entry name" value="DUF1800"/>
</dbReference>
<dbReference type="Pfam" id="PF08811">
    <property type="entry name" value="DUF1800"/>
    <property type="match status" value="1"/>
</dbReference>
<evidence type="ECO:0000313" key="2">
    <source>
        <dbReference type="Proteomes" id="UP001169760"/>
    </source>
</evidence>
<protein>
    <submittedName>
        <fullName evidence="1">DUF1800 domain-containing protein</fullName>
    </submittedName>
</protein>
<proteinExistence type="predicted"/>
<gene>
    <name evidence="1" type="ORF">Q4521_07915</name>
</gene>